<feature type="binding site" evidence="12">
    <location>
        <position position="26"/>
    </location>
    <ligand>
        <name>[4Fe-4S] cluster</name>
        <dbReference type="ChEBI" id="CHEBI:49883"/>
        <label>1</label>
        <note>4Fe-4S-S-AdoMet</note>
    </ligand>
</feature>
<dbReference type="SFLD" id="SFLDG01383">
    <property type="entry name" value="cyclic_pyranopterin_phosphate"/>
    <property type="match status" value="1"/>
</dbReference>
<dbReference type="InterPro" id="IPR050105">
    <property type="entry name" value="MoCo_biosynth_MoaA/MoaC"/>
</dbReference>
<keyword evidence="15" id="KW-1185">Reference proteome</keyword>
<dbReference type="Gene3D" id="3.20.20.70">
    <property type="entry name" value="Aldolase class I"/>
    <property type="match status" value="1"/>
</dbReference>
<dbReference type="InterPro" id="IPR000385">
    <property type="entry name" value="MoaA_NifB_PqqE_Fe-S-bd_CS"/>
</dbReference>
<accession>C7RBV9</accession>
<comment type="similarity">
    <text evidence="12">Belongs to the radical SAM superfamily. MoaA family.</text>
</comment>
<evidence type="ECO:0000256" key="6">
    <source>
        <dbReference type="ARBA" id="ARBA00023004"/>
    </source>
</evidence>
<comment type="catalytic activity">
    <reaction evidence="11 12">
        <text>GTP + AH2 + S-adenosyl-L-methionine = (8S)-3',8-cyclo-7,8-dihydroguanosine 5'-triphosphate + 5'-deoxyadenosine + L-methionine + A + H(+)</text>
        <dbReference type="Rhea" id="RHEA:49576"/>
        <dbReference type="ChEBI" id="CHEBI:13193"/>
        <dbReference type="ChEBI" id="CHEBI:15378"/>
        <dbReference type="ChEBI" id="CHEBI:17319"/>
        <dbReference type="ChEBI" id="CHEBI:17499"/>
        <dbReference type="ChEBI" id="CHEBI:37565"/>
        <dbReference type="ChEBI" id="CHEBI:57844"/>
        <dbReference type="ChEBI" id="CHEBI:59789"/>
        <dbReference type="ChEBI" id="CHEBI:131766"/>
        <dbReference type="EC" id="4.1.99.22"/>
    </reaction>
</comment>
<feature type="binding site" evidence="12">
    <location>
        <position position="261"/>
    </location>
    <ligand>
        <name>[4Fe-4S] cluster</name>
        <dbReference type="ChEBI" id="CHEBI:49883"/>
        <label>2</label>
        <note>4Fe-4S-substrate</note>
    </ligand>
</feature>
<dbReference type="InterPro" id="IPR040064">
    <property type="entry name" value="MoaA-like"/>
</dbReference>
<feature type="binding site" evidence="12">
    <location>
        <position position="68"/>
    </location>
    <ligand>
        <name>GTP</name>
        <dbReference type="ChEBI" id="CHEBI:37565"/>
    </ligand>
</feature>
<keyword evidence="10 12" id="KW-0456">Lyase</keyword>
<evidence type="ECO:0000259" key="13">
    <source>
        <dbReference type="PROSITE" id="PS51918"/>
    </source>
</evidence>
<feature type="binding site" evidence="12">
    <location>
        <position position="275"/>
    </location>
    <ligand>
        <name>[4Fe-4S] cluster</name>
        <dbReference type="ChEBI" id="CHEBI:49883"/>
        <label>2</label>
        <note>4Fe-4S-substrate</note>
    </ligand>
</feature>
<organism evidence="14 15">
    <name type="scientific">Kangiella koreensis (strain DSM 16069 / JCM 12317 / KCTC 12182 / SW-125)</name>
    <dbReference type="NCBI Taxonomy" id="523791"/>
    <lineage>
        <taxon>Bacteria</taxon>
        <taxon>Pseudomonadati</taxon>
        <taxon>Pseudomonadota</taxon>
        <taxon>Gammaproteobacteria</taxon>
        <taxon>Kangiellales</taxon>
        <taxon>Kangiellaceae</taxon>
        <taxon>Kangiella</taxon>
    </lineage>
</organism>
<dbReference type="NCBIfam" id="NF001199">
    <property type="entry name" value="PRK00164.2-1"/>
    <property type="match status" value="1"/>
</dbReference>
<dbReference type="CDD" id="cd21117">
    <property type="entry name" value="Twitch_MoaA"/>
    <property type="match status" value="1"/>
</dbReference>
<feature type="binding site" evidence="12">
    <location>
        <position position="194"/>
    </location>
    <ligand>
        <name>S-adenosyl-L-methionine</name>
        <dbReference type="ChEBI" id="CHEBI:59789"/>
    </ligand>
</feature>
<dbReference type="eggNOG" id="COG2896">
    <property type="taxonomic scope" value="Bacteria"/>
</dbReference>
<evidence type="ECO:0000313" key="14">
    <source>
        <dbReference type="EMBL" id="ACV26751.1"/>
    </source>
</evidence>
<evidence type="ECO:0000256" key="11">
    <source>
        <dbReference type="ARBA" id="ARBA00048697"/>
    </source>
</evidence>
<dbReference type="CDD" id="cd01335">
    <property type="entry name" value="Radical_SAM"/>
    <property type="match status" value="1"/>
</dbReference>
<feature type="binding site" evidence="12">
    <location>
        <position position="72"/>
    </location>
    <ligand>
        <name>S-adenosyl-L-methionine</name>
        <dbReference type="ChEBI" id="CHEBI:59789"/>
    </ligand>
</feature>
<feature type="binding site" evidence="12">
    <location>
        <begin position="263"/>
        <end position="265"/>
    </location>
    <ligand>
        <name>GTP</name>
        <dbReference type="ChEBI" id="CHEBI:37565"/>
    </ligand>
</feature>
<dbReference type="HAMAP" id="MF_01225_B">
    <property type="entry name" value="MoaA_B"/>
    <property type="match status" value="1"/>
</dbReference>
<comment type="function">
    <text evidence="12">Catalyzes the cyclization of GTP to (8S)-3',8-cyclo-7,8-dihydroguanosine 5'-triphosphate.</text>
</comment>
<dbReference type="SFLD" id="SFLDG01386">
    <property type="entry name" value="main_SPASM_domain-containing"/>
    <property type="match status" value="1"/>
</dbReference>
<dbReference type="GO" id="GO:0046872">
    <property type="term" value="F:metal ion binding"/>
    <property type="evidence" value="ECO:0007669"/>
    <property type="project" value="UniProtKB-KW"/>
</dbReference>
<dbReference type="SFLD" id="SFLDS00029">
    <property type="entry name" value="Radical_SAM"/>
    <property type="match status" value="1"/>
</dbReference>
<name>C7RBV9_KANKD</name>
<comment type="pathway">
    <text evidence="12">Cofactor biosynthesis; molybdopterin biosynthesis.</text>
</comment>
<keyword evidence="8 12" id="KW-0342">GTP-binding</keyword>
<dbReference type="RefSeq" id="WP_012801265.1">
    <property type="nucleotide sequence ID" value="NC_013166.1"/>
</dbReference>
<dbReference type="AlphaFoldDB" id="C7RBV9"/>
<comment type="cofactor">
    <cofactor evidence="12">
        <name>[4Fe-4S] cluster</name>
        <dbReference type="ChEBI" id="CHEBI:49883"/>
    </cofactor>
    <text evidence="12">Binds 2 [4Fe-4S] clusters. Binds 1 [4Fe-4S] cluster coordinated with 3 cysteines and an exchangeable S-adenosyl-L-methionine and 1 [4Fe-4S] cluster coordinated with 3 cysteines and the GTP-derived substrate.</text>
</comment>
<dbReference type="SMART" id="SM00729">
    <property type="entry name" value="Elp3"/>
    <property type="match status" value="1"/>
</dbReference>
<dbReference type="InParanoid" id="C7RBV9"/>
<dbReference type="FunCoup" id="C7RBV9">
    <property type="interactions" value="418"/>
</dbReference>
<dbReference type="PROSITE" id="PS01305">
    <property type="entry name" value="MOAA_NIFB_PQQE"/>
    <property type="match status" value="1"/>
</dbReference>
<evidence type="ECO:0000256" key="8">
    <source>
        <dbReference type="ARBA" id="ARBA00023134"/>
    </source>
</evidence>
<dbReference type="InterPro" id="IPR013785">
    <property type="entry name" value="Aldolase_TIM"/>
</dbReference>
<dbReference type="PANTHER" id="PTHR22960:SF0">
    <property type="entry name" value="MOLYBDENUM COFACTOR BIOSYNTHESIS PROTEIN 1"/>
    <property type="match status" value="1"/>
</dbReference>
<dbReference type="Proteomes" id="UP000001231">
    <property type="component" value="Chromosome"/>
</dbReference>
<evidence type="ECO:0000256" key="1">
    <source>
        <dbReference type="ARBA" id="ARBA00012167"/>
    </source>
</evidence>
<feature type="binding site" evidence="12">
    <location>
        <position position="123"/>
    </location>
    <ligand>
        <name>S-adenosyl-L-methionine</name>
        <dbReference type="ChEBI" id="CHEBI:59789"/>
    </ligand>
</feature>
<dbReference type="STRING" id="523791.Kkor_1338"/>
<evidence type="ECO:0000256" key="4">
    <source>
        <dbReference type="ARBA" id="ARBA00022723"/>
    </source>
</evidence>
<feature type="binding site" evidence="12">
    <location>
        <position position="30"/>
    </location>
    <ligand>
        <name>[4Fe-4S] cluster</name>
        <dbReference type="ChEBI" id="CHEBI:49883"/>
        <label>1</label>
        <note>4Fe-4S-S-AdoMet</note>
    </ligand>
</feature>
<feature type="binding site" evidence="12">
    <location>
        <position position="258"/>
    </location>
    <ligand>
        <name>[4Fe-4S] cluster</name>
        <dbReference type="ChEBI" id="CHEBI:49883"/>
        <label>2</label>
        <note>4Fe-4S-substrate</note>
    </ligand>
</feature>
<evidence type="ECO:0000256" key="2">
    <source>
        <dbReference type="ARBA" id="ARBA00022485"/>
    </source>
</evidence>
<protein>
    <recommendedName>
        <fullName evidence="1 12">GTP 3',8-cyclase</fullName>
        <ecNumber evidence="1 12">4.1.99.22</ecNumber>
    </recommendedName>
    <alternativeName>
        <fullName evidence="12">Molybdenum cofactor biosynthesis protein A</fullName>
    </alternativeName>
</protein>
<evidence type="ECO:0000256" key="9">
    <source>
        <dbReference type="ARBA" id="ARBA00023150"/>
    </source>
</evidence>
<proteinExistence type="inferred from homology"/>
<keyword evidence="6 12" id="KW-0408">Iron</keyword>
<sequence>MNEQTKLIDPFGRQITYLRLSVTDRCNFRCVYCMAEDMTFLPKQRLLCYEELTQISQAFTELGVNKIRLTGGEPLVRHDIIKLTSNLGQLDGLKNLAITTNGSMLTKLAKPLYQSGVRSLNISLDTLDEEQFHSVTRTGKLSKVLDGIQAAKEAGFEKIKLNAVIMKGQNDQQIPALLNYVLENELDISFIEEMPLGHISSHDRAKTFCSSEDVKAIIKDHYQLLPSTLNTGGPSRYFSIPGHRSNIGFISPHSNNFCGSCNRIRLTAEGQLLLCLGNEDSLDLRAIVRRYPNQPEVLKERIIEAIKLKPKEHHFSNDGDVQILRFMNMTGG</sequence>
<dbReference type="GO" id="GO:0061798">
    <property type="term" value="F:GTP 3',8'-cyclase activity"/>
    <property type="evidence" value="ECO:0007669"/>
    <property type="project" value="UniProtKB-UniRule"/>
</dbReference>
<comment type="subunit">
    <text evidence="12">Monomer and homodimer.</text>
</comment>
<evidence type="ECO:0000256" key="5">
    <source>
        <dbReference type="ARBA" id="ARBA00022741"/>
    </source>
</evidence>
<dbReference type="HOGENOM" id="CLU_009273_0_1_6"/>
<keyword evidence="4 12" id="KW-0479">Metal-binding</keyword>
<feature type="domain" description="Radical SAM core" evidence="13">
    <location>
        <begin position="10"/>
        <end position="227"/>
    </location>
</feature>
<dbReference type="Pfam" id="PF04055">
    <property type="entry name" value="Radical_SAM"/>
    <property type="match status" value="1"/>
</dbReference>
<dbReference type="EMBL" id="CP001707">
    <property type="protein sequence ID" value="ACV26751.1"/>
    <property type="molecule type" value="Genomic_DNA"/>
</dbReference>
<dbReference type="GO" id="GO:0005525">
    <property type="term" value="F:GTP binding"/>
    <property type="evidence" value="ECO:0007669"/>
    <property type="project" value="UniProtKB-UniRule"/>
</dbReference>
<dbReference type="GO" id="GO:0051539">
    <property type="term" value="F:4 iron, 4 sulfur cluster binding"/>
    <property type="evidence" value="ECO:0007669"/>
    <property type="project" value="UniProtKB-UniRule"/>
</dbReference>
<dbReference type="EC" id="4.1.99.22" evidence="1 12"/>
<dbReference type="PANTHER" id="PTHR22960">
    <property type="entry name" value="MOLYBDOPTERIN COFACTOR SYNTHESIS PROTEIN A"/>
    <property type="match status" value="1"/>
</dbReference>
<feature type="binding site" evidence="12">
    <location>
        <position position="19"/>
    </location>
    <ligand>
        <name>GTP</name>
        <dbReference type="ChEBI" id="CHEBI:37565"/>
    </ligand>
</feature>
<evidence type="ECO:0000256" key="10">
    <source>
        <dbReference type="ARBA" id="ARBA00023239"/>
    </source>
</evidence>
<reference evidence="14 15" key="1">
    <citation type="journal article" date="2009" name="Stand. Genomic Sci.">
        <title>Complete genome sequence of Kangiella koreensis type strain (SW-125).</title>
        <authorList>
            <person name="Han C."/>
            <person name="Sikorski J."/>
            <person name="Lapidus A."/>
            <person name="Nolan M."/>
            <person name="Glavina Del Rio T."/>
            <person name="Tice H."/>
            <person name="Cheng J.F."/>
            <person name="Lucas S."/>
            <person name="Chen F."/>
            <person name="Copeland A."/>
            <person name="Ivanova N."/>
            <person name="Mavromatis K."/>
            <person name="Ovchinnikova G."/>
            <person name="Pati A."/>
            <person name="Bruce D."/>
            <person name="Goodwin L."/>
            <person name="Pitluck S."/>
            <person name="Chen A."/>
            <person name="Palaniappan K."/>
            <person name="Land M."/>
            <person name="Hauser L."/>
            <person name="Chang Y.J."/>
            <person name="Jeffries C.D."/>
            <person name="Chain P."/>
            <person name="Saunders E."/>
            <person name="Brettin T."/>
            <person name="Goker M."/>
            <person name="Tindall B.J."/>
            <person name="Bristow J."/>
            <person name="Eisen J.A."/>
            <person name="Markowitz V."/>
            <person name="Hugenholtz P."/>
            <person name="Kyrpides N.C."/>
            <person name="Klenk H.P."/>
            <person name="Detter J.C."/>
        </authorList>
    </citation>
    <scope>NUCLEOTIDE SEQUENCE [LARGE SCALE GENOMIC DNA]</scope>
    <source>
        <strain evidence="15">DSM 16069 / KCTC 12182 / SW-125</strain>
    </source>
</reference>
<dbReference type="NCBIfam" id="TIGR02666">
    <property type="entry name" value="moaA"/>
    <property type="match status" value="1"/>
</dbReference>
<dbReference type="GO" id="GO:0006777">
    <property type="term" value="P:Mo-molybdopterin cofactor biosynthetic process"/>
    <property type="evidence" value="ECO:0007669"/>
    <property type="project" value="UniProtKB-UniRule"/>
</dbReference>
<evidence type="ECO:0000313" key="15">
    <source>
        <dbReference type="Proteomes" id="UP000001231"/>
    </source>
</evidence>
<evidence type="ECO:0000256" key="12">
    <source>
        <dbReference type="HAMAP-Rule" id="MF_01225"/>
    </source>
</evidence>
<dbReference type="InterPro" id="IPR007197">
    <property type="entry name" value="rSAM"/>
</dbReference>
<keyword evidence="7 12" id="KW-0411">Iron-sulfur</keyword>
<feature type="binding site" evidence="12">
    <location>
        <position position="99"/>
    </location>
    <ligand>
        <name>GTP</name>
        <dbReference type="ChEBI" id="CHEBI:37565"/>
    </ligand>
</feature>
<dbReference type="PROSITE" id="PS51918">
    <property type="entry name" value="RADICAL_SAM"/>
    <property type="match status" value="1"/>
</dbReference>
<dbReference type="SFLD" id="SFLDG01067">
    <property type="entry name" value="SPASM/twitch_domain_containing"/>
    <property type="match status" value="1"/>
</dbReference>
<dbReference type="InterPro" id="IPR013483">
    <property type="entry name" value="MoaA"/>
</dbReference>
<dbReference type="OrthoDB" id="9763993at2"/>
<evidence type="ECO:0000256" key="7">
    <source>
        <dbReference type="ARBA" id="ARBA00023014"/>
    </source>
</evidence>
<dbReference type="InterPro" id="IPR058240">
    <property type="entry name" value="rSAM_sf"/>
</dbReference>
<feature type="binding site" evidence="12">
    <location>
        <position position="160"/>
    </location>
    <ligand>
        <name>GTP</name>
        <dbReference type="ChEBI" id="CHEBI:37565"/>
    </ligand>
</feature>
<keyword evidence="2 12" id="KW-0004">4Fe-4S</keyword>
<dbReference type="InterPro" id="IPR010505">
    <property type="entry name" value="MoaA_twitch"/>
</dbReference>
<dbReference type="GO" id="GO:1904047">
    <property type="term" value="F:S-adenosyl-L-methionine binding"/>
    <property type="evidence" value="ECO:0007669"/>
    <property type="project" value="UniProtKB-UniRule"/>
</dbReference>
<dbReference type="KEGG" id="kko:Kkor_1338"/>
<keyword evidence="5 12" id="KW-0547">Nucleotide-binding</keyword>
<feature type="binding site" evidence="12">
    <location>
        <position position="33"/>
    </location>
    <ligand>
        <name>[4Fe-4S] cluster</name>
        <dbReference type="ChEBI" id="CHEBI:49883"/>
        <label>1</label>
        <note>4Fe-4S-S-AdoMet</note>
    </ligand>
</feature>
<dbReference type="SUPFAM" id="SSF102114">
    <property type="entry name" value="Radical SAM enzymes"/>
    <property type="match status" value="1"/>
</dbReference>
<dbReference type="GO" id="GO:0061799">
    <property type="term" value="F:cyclic pyranopterin monophosphate synthase activity"/>
    <property type="evidence" value="ECO:0007669"/>
    <property type="project" value="TreeGrafter"/>
</dbReference>
<keyword evidence="3 12" id="KW-0949">S-adenosyl-L-methionine</keyword>
<gene>
    <name evidence="12" type="primary">moaA</name>
    <name evidence="14" type="ordered locus">Kkor_1338</name>
</gene>
<dbReference type="UniPathway" id="UPA00344"/>
<evidence type="ECO:0000256" key="3">
    <source>
        <dbReference type="ARBA" id="ARBA00022691"/>
    </source>
</evidence>
<keyword evidence="9 12" id="KW-0501">Molybdenum cofactor biosynthesis</keyword>
<feature type="binding site" evidence="12">
    <location>
        <position position="32"/>
    </location>
    <ligand>
        <name>S-adenosyl-L-methionine</name>
        <dbReference type="ChEBI" id="CHEBI:59789"/>
    </ligand>
</feature>
<dbReference type="InterPro" id="IPR006638">
    <property type="entry name" value="Elp3/MiaA/NifB-like_rSAM"/>
</dbReference>
<dbReference type="Pfam" id="PF06463">
    <property type="entry name" value="Mob_synth_C"/>
    <property type="match status" value="1"/>
</dbReference>